<evidence type="ECO:0000313" key="3">
    <source>
        <dbReference type="Proteomes" id="UP001224392"/>
    </source>
</evidence>
<feature type="region of interest" description="Disordered" evidence="1">
    <location>
        <begin position="135"/>
        <end position="169"/>
    </location>
</feature>
<evidence type="ECO:0000313" key="2">
    <source>
        <dbReference type="EMBL" id="GMG86439.1"/>
    </source>
</evidence>
<sequence length="169" mass="17396">MTEPTYSIVVRGDLLPGFTLADAKAGTARLFKAAPEAVEKLFSGRAVTVRRNLPRHLAMKTVAALEGVGLKAVMQSEAAADDLPPPAPRAQADAPIAHAASGGLTLAPMEGNLVKAGEIEKPAPVQVAGIDATIAPAGSDLGGTATRSEPTPQIRVPDWELSPMESAED</sequence>
<comment type="caution">
    <text evidence="2">The sequence shown here is derived from an EMBL/GenBank/DDBJ whole genome shotgun (WGS) entry which is preliminary data.</text>
</comment>
<name>A0ABQ6LWE5_9GAMM</name>
<reference evidence="2 3" key="1">
    <citation type="submission" date="2023-04" db="EMBL/GenBank/DDBJ databases">
        <title>Marinobulbifer ophiurae gen. nov., sp. Nov., isolate from tissue of brittle star Ophioplocus japonicus.</title>
        <authorList>
            <person name="Kawano K."/>
            <person name="Sawayama S."/>
            <person name="Nakagawa S."/>
        </authorList>
    </citation>
    <scope>NUCLEOTIDE SEQUENCE [LARGE SCALE GENOMIC DNA]</scope>
    <source>
        <strain evidence="2 3">NKW57</strain>
    </source>
</reference>
<keyword evidence="3" id="KW-1185">Reference proteome</keyword>
<dbReference type="Proteomes" id="UP001224392">
    <property type="component" value="Unassembled WGS sequence"/>
</dbReference>
<dbReference type="RefSeq" id="WP_285762966.1">
    <property type="nucleotide sequence ID" value="NZ_BSYJ01000002.1"/>
</dbReference>
<protein>
    <submittedName>
        <fullName evidence="2">Uncharacterized protein</fullName>
    </submittedName>
</protein>
<organism evidence="2 3">
    <name type="scientific">Biformimicrobium ophioploci</name>
    <dbReference type="NCBI Taxonomy" id="3036711"/>
    <lineage>
        <taxon>Bacteria</taxon>
        <taxon>Pseudomonadati</taxon>
        <taxon>Pseudomonadota</taxon>
        <taxon>Gammaproteobacteria</taxon>
        <taxon>Cellvibrionales</taxon>
        <taxon>Microbulbiferaceae</taxon>
        <taxon>Biformimicrobium</taxon>
    </lineage>
</organism>
<proteinExistence type="predicted"/>
<accession>A0ABQ6LWE5</accession>
<gene>
    <name evidence="2" type="ORF">MNKW57_07600</name>
</gene>
<dbReference type="EMBL" id="BSYJ01000002">
    <property type="protein sequence ID" value="GMG86439.1"/>
    <property type="molecule type" value="Genomic_DNA"/>
</dbReference>
<evidence type="ECO:0000256" key="1">
    <source>
        <dbReference type="SAM" id="MobiDB-lite"/>
    </source>
</evidence>